<gene>
    <name evidence="2" type="ORF">C8A05DRAFT_20106</name>
</gene>
<feature type="region of interest" description="Disordered" evidence="1">
    <location>
        <begin position="299"/>
        <end position="329"/>
    </location>
</feature>
<dbReference type="EMBL" id="MU856293">
    <property type="protein sequence ID" value="KAK3897050.1"/>
    <property type="molecule type" value="Genomic_DNA"/>
</dbReference>
<dbReference type="Proteomes" id="UP001303889">
    <property type="component" value="Unassembled WGS sequence"/>
</dbReference>
<feature type="compositionally biased region" description="Low complexity" evidence="1">
    <location>
        <begin position="447"/>
        <end position="465"/>
    </location>
</feature>
<feature type="compositionally biased region" description="Basic residues" evidence="1">
    <location>
        <begin position="433"/>
        <end position="446"/>
    </location>
</feature>
<reference evidence="2" key="1">
    <citation type="journal article" date="2023" name="Mol. Phylogenet. Evol.">
        <title>Genome-scale phylogeny and comparative genomics of the fungal order Sordariales.</title>
        <authorList>
            <person name="Hensen N."/>
            <person name="Bonometti L."/>
            <person name="Westerberg I."/>
            <person name="Brannstrom I.O."/>
            <person name="Guillou S."/>
            <person name="Cros-Aarteil S."/>
            <person name="Calhoun S."/>
            <person name="Haridas S."/>
            <person name="Kuo A."/>
            <person name="Mondo S."/>
            <person name="Pangilinan J."/>
            <person name="Riley R."/>
            <person name="LaButti K."/>
            <person name="Andreopoulos B."/>
            <person name="Lipzen A."/>
            <person name="Chen C."/>
            <person name="Yan M."/>
            <person name="Daum C."/>
            <person name="Ng V."/>
            <person name="Clum A."/>
            <person name="Steindorff A."/>
            <person name="Ohm R.A."/>
            <person name="Martin F."/>
            <person name="Silar P."/>
            <person name="Natvig D.O."/>
            <person name="Lalanne C."/>
            <person name="Gautier V."/>
            <person name="Ament-Velasquez S.L."/>
            <person name="Kruys A."/>
            <person name="Hutchinson M.I."/>
            <person name="Powell A.J."/>
            <person name="Barry K."/>
            <person name="Miller A.N."/>
            <person name="Grigoriev I.V."/>
            <person name="Debuchy R."/>
            <person name="Gladieux P."/>
            <person name="Hiltunen Thoren M."/>
            <person name="Johannesson H."/>
        </authorList>
    </citation>
    <scope>NUCLEOTIDE SEQUENCE</scope>
    <source>
        <strain evidence="2">CBS 103.79</strain>
    </source>
</reference>
<feature type="compositionally biased region" description="Acidic residues" evidence="1">
    <location>
        <begin position="381"/>
        <end position="408"/>
    </location>
</feature>
<dbReference type="AlphaFoldDB" id="A0AAN6RND7"/>
<protein>
    <submittedName>
        <fullName evidence="2">Uncharacterized protein</fullName>
    </submittedName>
</protein>
<evidence type="ECO:0000313" key="3">
    <source>
        <dbReference type="Proteomes" id="UP001303889"/>
    </source>
</evidence>
<accession>A0AAN6RND7</accession>
<evidence type="ECO:0000313" key="2">
    <source>
        <dbReference type="EMBL" id="KAK3897050.1"/>
    </source>
</evidence>
<comment type="caution">
    <text evidence="2">The sequence shown here is derived from an EMBL/GenBank/DDBJ whole genome shotgun (WGS) entry which is preliminary data.</text>
</comment>
<keyword evidence="3" id="KW-1185">Reference proteome</keyword>
<proteinExistence type="predicted"/>
<reference evidence="2" key="2">
    <citation type="submission" date="2023-05" db="EMBL/GenBank/DDBJ databases">
        <authorList>
            <consortium name="Lawrence Berkeley National Laboratory"/>
            <person name="Steindorff A."/>
            <person name="Hensen N."/>
            <person name="Bonometti L."/>
            <person name="Westerberg I."/>
            <person name="Brannstrom I.O."/>
            <person name="Guillou S."/>
            <person name="Cros-Aarteil S."/>
            <person name="Calhoun S."/>
            <person name="Haridas S."/>
            <person name="Kuo A."/>
            <person name="Mondo S."/>
            <person name="Pangilinan J."/>
            <person name="Riley R."/>
            <person name="Labutti K."/>
            <person name="Andreopoulos B."/>
            <person name="Lipzen A."/>
            <person name="Chen C."/>
            <person name="Yanf M."/>
            <person name="Daum C."/>
            <person name="Ng V."/>
            <person name="Clum A."/>
            <person name="Ohm R."/>
            <person name="Martin F."/>
            <person name="Silar P."/>
            <person name="Natvig D."/>
            <person name="Lalanne C."/>
            <person name="Gautier V."/>
            <person name="Ament-Velasquez S.L."/>
            <person name="Kruys A."/>
            <person name="Hutchinson M.I."/>
            <person name="Powell A.J."/>
            <person name="Barry K."/>
            <person name="Miller A.N."/>
            <person name="Grigoriev I.V."/>
            <person name="Debuchy R."/>
            <person name="Gladieux P."/>
            <person name="Thoren M.H."/>
            <person name="Johannesson H."/>
        </authorList>
    </citation>
    <scope>NUCLEOTIDE SEQUENCE</scope>
    <source>
        <strain evidence="2">CBS 103.79</strain>
    </source>
</reference>
<feature type="region of interest" description="Disordered" evidence="1">
    <location>
        <begin position="379"/>
        <end position="465"/>
    </location>
</feature>
<evidence type="ECO:0000256" key="1">
    <source>
        <dbReference type="SAM" id="MobiDB-lite"/>
    </source>
</evidence>
<organism evidence="2 3">
    <name type="scientific">Staphylotrichum tortipilum</name>
    <dbReference type="NCBI Taxonomy" id="2831512"/>
    <lineage>
        <taxon>Eukaryota</taxon>
        <taxon>Fungi</taxon>
        <taxon>Dikarya</taxon>
        <taxon>Ascomycota</taxon>
        <taxon>Pezizomycotina</taxon>
        <taxon>Sordariomycetes</taxon>
        <taxon>Sordariomycetidae</taxon>
        <taxon>Sordariales</taxon>
        <taxon>Chaetomiaceae</taxon>
        <taxon>Staphylotrichum</taxon>
    </lineage>
</organism>
<sequence length="465" mass="51037">MSVTPYLQAAPPEPFPEALSATERSRNTFDVRDIPALAGDPLLSTALASEIRHFWVQFLLTNDVKPHVVFKFNFRQGFHIEGPLPPFISCLLSMDVQDAIEGDGGPGACVIKVCSYAGRTNIARAAFEFRVHGHWTLRDAISVVLGQHSALRRDMRSDLTVFQFVAIGANQLWDGCRDWMAQAFVRFHYLGLVGWDIEGIVGPEDDDQLYEDRAGLYAPTRERFQVLPESDCLPIDWRTAGFHDVIGKFFQQPEPAQFYDAHGAPYPAPLVYYRRLDIEEGMFRFAIRWYQAQRHPHHLLPYRSQPPPQQADDNAPGGGGGGDGSSLPGPSGYGGYGGYHGYGGYGGGAAGSTAFGYYATTYTGVTYQDSTATAVAALTSGEDEREEYEGEEYEGEEYEGEEYEEGEESYQYAADDPATAGHPIASTSAGAKSHGKRRSSGKKPRQGKSSGSKKTSKGLLGFFTT</sequence>
<name>A0AAN6RND7_9PEZI</name>